<sequence>MGRSILKPSSASSPPPSWMQSRVKTVAAAACSSALPAGEKTQSLMVRRRSVRKSYSNWEEKASRNDSRPASRVLVLRGGHREETMVCVHISHEVHSLALLPWLRMSDVSSSSLAPDSPFTPFLVPMRSLKPLQLSVTRKRVC</sequence>
<organism evidence="1 2">
    <name type="scientific">Liparis tanakae</name>
    <name type="common">Tanaka's snailfish</name>
    <dbReference type="NCBI Taxonomy" id="230148"/>
    <lineage>
        <taxon>Eukaryota</taxon>
        <taxon>Metazoa</taxon>
        <taxon>Chordata</taxon>
        <taxon>Craniata</taxon>
        <taxon>Vertebrata</taxon>
        <taxon>Euteleostomi</taxon>
        <taxon>Actinopterygii</taxon>
        <taxon>Neopterygii</taxon>
        <taxon>Teleostei</taxon>
        <taxon>Neoteleostei</taxon>
        <taxon>Acanthomorphata</taxon>
        <taxon>Eupercaria</taxon>
        <taxon>Perciformes</taxon>
        <taxon>Cottioidei</taxon>
        <taxon>Cottales</taxon>
        <taxon>Liparidae</taxon>
        <taxon>Liparis</taxon>
    </lineage>
</organism>
<keyword evidence="2" id="KW-1185">Reference proteome</keyword>
<gene>
    <name evidence="1" type="ORF">EYF80_027935</name>
</gene>
<accession>A0A4Z2H7A8</accession>
<protein>
    <submittedName>
        <fullName evidence="1">Uncharacterized protein</fullName>
    </submittedName>
</protein>
<proteinExistence type="predicted"/>
<comment type="caution">
    <text evidence="1">The sequence shown here is derived from an EMBL/GenBank/DDBJ whole genome shotgun (WGS) entry which is preliminary data.</text>
</comment>
<reference evidence="1 2" key="1">
    <citation type="submission" date="2019-03" db="EMBL/GenBank/DDBJ databases">
        <title>First draft genome of Liparis tanakae, snailfish: a comprehensive survey of snailfish specific genes.</title>
        <authorList>
            <person name="Kim W."/>
            <person name="Song I."/>
            <person name="Jeong J.-H."/>
            <person name="Kim D."/>
            <person name="Kim S."/>
            <person name="Ryu S."/>
            <person name="Song J.Y."/>
            <person name="Lee S.K."/>
        </authorList>
    </citation>
    <scope>NUCLEOTIDE SEQUENCE [LARGE SCALE GENOMIC DNA]</scope>
    <source>
        <tissue evidence="1">Muscle</tissue>
    </source>
</reference>
<evidence type="ECO:0000313" key="2">
    <source>
        <dbReference type="Proteomes" id="UP000314294"/>
    </source>
</evidence>
<dbReference type="AlphaFoldDB" id="A0A4Z2H7A8"/>
<dbReference type="Proteomes" id="UP000314294">
    <property type="component" value="Unassembled WGS sequence"/>
</dbReference>
<evidence type="ECO:0000313" key="1">
    <source>
        <dbReference type="EMBL" id="TNN61818.1"/>
    </source>
</evidence>
<name>A0A4Z2H7A8_9TELE</name>
<dbReference type="EMBL" id="SRLO01000307">
    <property type="protein sequence ID" value="TNN61818.1"/>
    <property type="molecule type" value="Genomic_DNA"/>
</dbReference>